<organism evidence="3 4">
    <name type="scientific">Helicoverpa armigera</name>
    <name type="common">Cotton bollworm</name>
    <name type="synonym">Heliothis armigera</name>
    <dbReference type="NCBI Taxonomy" id="29058"/>
    <lineage>
        <taxon>Eukaryota</taxon>
        <taxon>Metazoa</taxon>
        <taxon>Ecdysozoa</taxon>
        <taxon>Arthropoda</taxon>
        <taxon>Hexapoda</taxon>
        <taxon>Insecta</taxon>
        <taxon>Pterygota</taxon>
        <taxon>Neoptera</taxon>
        <taxon>Endopterygota</taxon>
        <taxon>Lepidoptera</taxon>
        <taxon>Glossata</taxon>
        <taxon>Ditrysia</taxon>
        <taxon>Noctuoidea</taxon>
        <taxon>Noctuidae</taxon>
        <taxon>Heliothinae</taxon>
        <taxon>Helicoverpa</taxon>
    </lineage>
</organism>
<dbReference type="Proteomes" id="UP000249218">
    <property type="component" value="Unassembled WGS sequence"/>
</dbReference>
<evidence type="ECO:0000256" key="2">
    <source>
        <dbReference type="SAM" id="SignalP"/>
    </source>
</evidence>
<feature type="signal peptide" evidence="2">
    <location>
        <begin position="1"/>
        <end position="24"/>
    </location>
</feature>
<feature type="region of interest" description="Disordered" evidence="1">
    <location>
        <begin position="196"/>
        <end position="216"/>
    </location>
</feature>
<gene>
    <name evidence="3" type="primary">HaOG210156</name>
    <name evidence="3" type="ORF">B5X24_HaOG210156</name>
</gene>
<protein>
    <submittedName>
        <fullName evidence="3">Uncharacterized protein</fullName>
    </submittedName>
</protein>
<feature type="region of interest" description="Disordered" evidence="1">
    <location>
        <begin position="263"/>
        <end position="309"/>
    </location>
</feature>
<reference evidence="3 4" key="1">
    <citation type="journal article" date="2017" name="BMC Biol.">
        <title>Genomic innovations, transcriptional plasticity and gene loss underlying the evolution and divergence of two highly polyphagous and invasive Helicoverpa pest species.</title>
        <authorList>
            <person name="Pearce S.L."/>
            <person name="Clarke D.F."/>
            <person name="East P.D."/>
            <person name="Elfekih S."/>
            <person name="Gordon K.H."/>
            <person name="Jermiin L.S."/>
            <person name="McGaughran A."/>
            <person name="Oakeshott J.G."/>
            <person name="Papanikolaou A."/>
            <person name="Perera O.P."/>
            <person name="Rane R.V."/>
            <person name="Richards S."/>
            <person name="Tay W.T."/>
            <person name="Walsh T.K."/>
            <person name="Anderson A."/>
            <person name="Anderson C.J."/>
            <person name="Asgari S."/>
            <person name="Board P.G."/>
            <person name="Bretschneider A."/>
            <person name="Campbell P.M."/>
            <person name="Chertemps T."/>
            <person name="Christeller J.T."/>
            <person name="Coppin C.W."/>
            <person name="Downes S.J."/>
            <person name="Duan G."/>
            <person name="Farnsworth C.A."/>
            <person name="Good R.T."/>
            <person name="Han L.B."/>
            <person name="Han Y.C."/>
            <person name="Hatje K."/>
            <person name="Horne I."/>
            <person name="Huang Y.P."/>
            <person name="Hughes D.S."/>
            <person name="Jacquin-Joly E."/>
            <person name="James W."/>
            <person name="Jhangiani S."/>
            <person name="Kollmar M."/>
            <person name="Kuwar S.S."/>
            <person name="Li S."/>
            <person name="Liu N.Y."/>
            <person name="Maibeche M.T."/>
            <person name="Miller J.R."/>
            <person name="Montagne N."/>
            <person name="Perry T."/>
            <person name="Qu J."/>
            <person name="Song S.V."/>
            <person name="Sutton G.G."/>
            <person name="Vogel H."/>
            <person name="Walenz B.P."/>
            <person name="Xu W."/>
            <person name="Zhang H.J."/>
            <person name="Zou Z."/>
            <person name="Batterham P."/>
            <person name="Edwards O.R."/>
            <person name="Feyereisen R."/>
            <person name="Gibbs R.A."/>
            <person name="Heckel D.G."/>
            <person name="McGrath A."/>
            <person name="Robin C."/>
            <person name="Scherer S.E."/>
            <person name="Worley K.C."/>
            <person name="Wu Y.D."/>
        </authorList>
    </citation>
    <scope>NUCLEOTIDE SEQUENCE [LARGE SCALE GENOMIC DNA]</scope>
    <source>
        <strain evidence="3">Harm_GR_Male_#8</strain>
        <tissue evidence="3">Whole organism</tissue>
    </source>
</reference>
<evidence type="ECO:0000256" key="1">
    <source>
        <dbReference type="SAM" id="MobiDB-lite"/>
    </source>
</evidence>
<proteinExistence type="predicted"/>
<dbReference type="AlphaFoldDB" id="A0A2W1BDS2"/>
<sequence length="603" mass="66518">MKLIIALCLLYGCVAPHTCRSVDSRDPPAQDLEPFVARHHHEGNIAELLIPLLERSLAQSEARSNERQRRRPKPGKKVIQVLPYPGSEEHKRKGWRKLNSHKKQVVEITPLHGKNGAKPLAYILSAAKPSHVEETMTNDDSGSGEREQQLYEDKNVSINILKSAEVSSSMLNNPANIYGSSKDSQTSIKESISYLTAESNDESGNQDEKSSEELSTEFRFARQHGVKSHNHKIIVSDEEKSVSLEDRLAVQREVKSHNHKVIVSDENKSESLENVELTEDDVGSTADYSTSESSEDKLESKTGDLTGESQVTLDNDVTSKLDATVEQRDLSVENLNRIAENRDSSGENLDLSAETLDLSAETLDLSAETLDLSAGNLDLTPETTGPTAEVRDSSSEYKDSLENGDLAAELDLTAVNRDATADNTGLTAKLDLIAEKALTPEATLEDKSTSLDVSATVEQASGLTLNDLSAEEKTLSLEEDTSENTGLSQEITDPGHTHTHTHDHHHHTHLDDVNLTAEDKTQILNPDNQIQSRNMIADDIVISHSDSTEKNFGKIFDSNARDIIELIQSSVEASTAKHRDCKEVSDKHSHDHKSYRLSFLFNK</sequence>
<dbReference type="OrthoDB" id="7493866at2759"/>
<feature type="chain" id="PRO_5016124746" evidence="2">
    <location>
        <begin position="25"/>
        <end position="603"/>
    </location>
</feature>
<feature type="compositionally biased region" description="Basic residues" evidence="1">
    <location>
        <begin position="497"/>
        <end position="508"/>
    </location>
</feature>
<evidence type="ECO:0000313" key="4">
    <source>
        <dbReference type="Proteomes" id="UP000249218"/>
    </source>
</evidence>
<dbReference type="EMBL" id="KZ150132">
    <property type="protein sequence ID" value="PZC73048.1"/>
    <property type="molecule type" value="Genomic_DNA"/>
</dbReference>
<feature type="region of interest" description="Disordered" evidence="1">
    <location>
        <begin position="60"/>
        <end position="79"/>
    </location>
</feature>
<keyword evidence="2" id="KW-0732">Signal</keyword>
<feature type="region of interest" description="Disordered" evidence="1">
    <location>
        <begin position="376"/>
        <end position="397"/>
    </location>
</feature>
<keyword evidence="4" id="KW-1185">Reference proteome</keyword>
<feature type="region of interest" description="Disordered" evidence="1">
    <location>
        <begin position="474"/>
        <end position="511"/>
    </location>
</feature>
<evidence type="ECO:0000313" key="3">
    <source>
        <dbReference type="EMBL" id="PZC73048.1"/>
    </source>
</evidence>
<name>A0A2W1BDS2_HELAM</name>
<accession>A0A2W1BDS2</accession>